<dbReference type="EMBL" id="DS017019">
    <property type="protein sequence ID" value="KMU90230.1"/>
    <property type="molecule type" value="Genomic_DNA"/>
</dbReference>
<reference evidence="2" key="1">
    <citation type="journal article" date="2010" name="Genome Res.">
        <title>Population genomic sequencing of Coccidioides fungi reveals recent hybridization and transposon control.</title>
        <authorList>
            <person name="Neafsey D.E."/>
            <person name="Barker B.M."/>
            <person name="Sharpton T.J."/>
            <person name="Stajich J.E."/>
            <person name="Park D.J."/>
            <person name="Whiston E."/>
            <person name="Hung C.-Y."/>
            <person name="McMahan C."/>
            <person name="White J."/>
            <person name="Sykes S."/>
            <person name="Heiman D."/>
            <person name="Young S."/>
            <person name="Zeng Q."/>
            <person name="Abouelleil A."/>
            <person name="Aftuck L."/>
            <person name="Bessette D."/>
            <person name="Brown A."/>
            <person name="FitzGerald M."/>
            <person name="Lui A."/>
            <person name="Macdonald J.P."/>
            <person name="Priest M."/>
            <person name="Orbach M.J."/>
            <person name="Galgiani J.N."/>
            <person name="Kirkland T.N."/>
            <person name="Cole G.T."/>
            <person name="Birren B.W."/>
            <person name="Henn M.R."/>
            <person name="Taylor J.W."/>
            <person name="Rounsley S.D."/>
        </authorList>
    </citation>
    <scope>NUCLEOTIDE SEQUENCE [LARGE SCALE GENOMIC DNA]</scope>
    <source>
        <strain evidence="2">H538.4</strain>
    </source>
</reference>
<evidence type="ECO:0000313" key="2">
    <source>
        <dbReference type="Proteomes" id="UP000054563"/>
    </source>
</evidence>
<sequence>MPVVNPVQRVDPREDQEQCVTCCQCGLSYTLALENRCTVCMHRPCGYCAYGKSND</sequence>
<name>A0A0J8RYK6_COCIT</name>
<gene>
    <name evidence="1" type="ORF">CIHG_08040</name>
</gene>
<evidence type="ECO:0000313" key="1">
    <source>
        <dbReference type="EMBL" id="KMU90230.1"/>
    </source>
</evidence>
<dbReference type="STRING" id="396776.A0A0J8RYK6"/>
<accession>A0A0J8RYK6</accession>
<dbReference type="AlphaFoldDB" id="A0A0J8RYK6"/>
<dbReference type="VEuPathDB" id="FungiDB:CIHG_08040"/>
<dbReference type="Proteomes" id="UP000054563">
    <property type="component" value="Unassembled WGS sequence"/>
</dbReference>
<proteinExistence type="predicted"/>
<dbReference type="eggNOG" id="ENOG502S2SN">
    <property type="taxonomic scope" value="Eukaryota"/>
</dbReference>
<organism evidence="1 2">
    <name type="scientific">Coccidioides immitis H538.4</name>
    <dbReference type="NCBI Taxonomy" id="396776"/>
    <lineage>
        <taxon>Eukaryota</taxon>
        <taxon>Fungi</taxon>
        <taxon>Dikarya</taxon>
        <taxon>Ascomycota</taxon>
        <taxon>Pezizomycotina</taxon>
        <taxon>Eurotiomycetes</taxon>
        <taxon>Eurotiomycetidae</taxon>
        <taxon>Onygenales</taxon>
        <taxon>Onygenaceae</taxon>
        <taxon>Coccidioides</taxon>
    </lineage>
</organism>
<protein>
    <submittedName>
        <fullName evidence="1">Uncharacterized protein</fullName>
    </submittedName>
</protein>